<reference evidence="5" key="2">
    <citation type="submission" date="2020-09" db="EMBL/GenBank/DDBJ databases">
        <authorList>
            <person name="Sun Q."/>
            <person name="Zhou Y."/>
        </authorList>
    </citation>
    <scope>NUCLEOTIDE SEQUENCE</scope>
    <source>
        <strain evidence="5">CGMCC 1.12997</strain>
    </source>
</reference>
<dbReference type="Gene3D" id="3.30.565.10">
    <property type="entry name" value="Histidine kinase-like ATPase, C-terminal domain"/>
    <property type="match status" value="1"/>
</dbReference>
<evidence type="ECO:0000259" key="3">
    <source>
        <dbReference type="PROSITE" id="PS50042"/>
    </source>
</evidence>
<organism evidence="5 6">
    <name type="scientific">Edaphobacter dinghuensis</name>
    <dbReference type="NCBI Taxonomy" id="1560005"/>
    <lineage>
        <taxon>Bacteria</taxon>
        <taxon>Pseudomonadati</taxon>
        <taxon>Acidobacteriota</taxon>
        <taxon>Terriglobia</taxon>
        <taxon>Terriglobales</taxon>
        <taxon>Acidobacteriaceae</taxon>
        <taxon>Edaphobacter</taxon>
    </lineage>
</organism>
<dbReference type="Proteomes" id="UP000647241">
    <property type="component" value="Unassembled WGS sequence"/>
</dbReference>
<dbReference type="InterPro" id="IPR003594">
    <property type="entry name" value="HATPase_dom"/>
</dbReference>
<dbReference type="InterPro" id="IPR036890">
    <property type="entry name" value="HATPase_C_sf"/>
</dbReference>
<dbReference type="EMBL" id="BMGT01000002">
    <property type="protein sequence ID" value="GGG71240.1"/>
    <property type="molecule type" value="Genomic_DNA"/>
</dbReference>
<dbReference type="Pfam" id="PF02518">
    <property type="entry name" value="HATPase_c"/>
    <property type="match status" value="1"/>
</dbReference>
<dbReference type="GO" id="GO:0004673">
    <property type="term" value="F:protein histidine kinase activity"/>
    <property type="evidence" value="ECO:0007669"/>
    <property type="project" value="UniProtKB-EC"/>
</dbReference>
<dbReference type="Pfam" id="PF00027">
    <property type="entry name" value="cNMP_binding"/>
    <property type="match status" value="1"/>
</dbReference>
<evidence type="ECO:0000313" key="5">
    <source>
        <dbReference type="EMBL" id="GGG71240.1"/>
    </source>
</evidence>
<dbReference type="PROSITE" id="PS50042">
    <property type="entry name" value="CNMP_BINDING_3"/>
    <property type="match status" value="1"/>
</dbReference>
<comment type="catalytic activity">
    <reaction evidence="1">
        <text>ATP + protein L-histidine = ADP + protein N-phospho-L-histidine.</text>
        <dbReference type="EC" id="2.7.13.3"/>
    </reaction>
</comment>
<dbReference type="PRINTS" id="PR00344">
    <property type="entry name" value="BCTRLSENSOR"/>
</dbReference>
<dbReference type="PROSITE" id="PS50109">
    <property type="entry name" value="HIS_KIN"/>
    <property type="match status" value="1"/>
</dbReference>
<protein>
    <recommendedName>
        <fullName evidence="2">histidine kinase</fullName>
        <ecNumber evidence="2">2.7.13.3</ecNumber>
    </recommendedName>
</protein>
<accession>A0A917M177</accession>
<evidence type="ECO:0000259" key="4">
    <source>
        <dbReference type="PROSITE" id="PS50109"/>
    </source>
</evidence>
<sequence length="465" mass="50376">MIARDLIDRLAEHRALASVPRTELEWLVAHGSLRRLNTEEILSAKGRQVESLYIILSGHLALFVDRGAGPIKIMEWRDGGITGILPYSRLAAAPGNVIALAPVEIFAVPREFIGEMIRECSEICTILVHVMLDRARLFTSSELQNEKMMSLGKLSAGLAHELNNPASAIERCAAMLEDRLEEVQSATRDLASATLSDAQIAAVDAVRASCMEKSKRGPLSPLERLDREEAISEWLSSHGLDTANTEKLADTEVTFEALNCLAAAIERPSLNAALRWAAAGCAVKSLTSRIQDSSMCISSLVTAIKGFTHMDQANVAEPVDLGTSLDHTVTVLKSKAREKSVAVTLNLEAELPKARGFAGELNQVWGNLIDNALDAVGNDGRVEVSAFRESRGVVVQIRDDGPGIAEGIRDRIFDPFFSTKPMGQGNGLGLDIVRRLVLHNDGAIEFESQPGLTDFRVKLPIASEA</sequence>
<dbReference type="PANTHER" id="PTHR43065">
    <property type="entry name" value="SENSOR HISTIDINE KINASE"/>
    <property type="match status" value="1"/>
</dbReference>
<dbReference type="SUPFAM" id="SSF51206">
    <property type="entry name" value="cAMP-binding domain-like"/>
    <property type="match status" value="1"/>
</dbReference>
<keyword evidence="6" id="KW-1185">Reference proteome</keyword>
<feature type="domain" description="Histidine kinase" evidence="4">
    <location>
        <begin position="297"/>
        <end position="463"/>
    </location>
</feature>
<dbReference type="Gene3D" id="1.10.287.130">
    <property type="match status" value="1"/>
</dbReference>
<evidence type="ECO:0000313" key="6">
    <source>
        <dbReference type="Proteomes" id="UP000647241"/>
    </source>
</evidence>
<keyword evidence="5" id="KW-0418">Kinase</keyword>
<dbReference type="InterPro" id="IPR005467">
    <property type="entry name" value="His_kinase_dom"/>
</dbReference>
<dbReference type="InterPro" id="IPR018490">
    <property type="entry name" value="cNMP-bd_dom_sf"/>
</dbReference>
<name>A0A917M177_9BACT</name>
<dbReference type="InterPro" id="IPR000595">
    <property type="entry name" value="cNMP-bd_dom"/>
</dbReference>
<gene>
    <name evidence="5" type="ORF">GCM10011585_11820</name>
</gene>
<dbReference type="InterPro" id="IPR014710">
    <property type="entry name" value="RmlC-like_jellyroll"/>
</dbReference>
<evidence type="ECO:0000256" key="2">
    <source>
        <dbReference type="ARBA" id="ARBA00012438"/>
    </source>
</evidence>
<dbReference type="SUPFAM" id="SSF55874">
    <property type="entry name" value="ATPase domain of HSP90 chaperone/DNA topoisomerase II/histidine kinase"/>
    <property type="match status" value="1"/>
</dbReference>
<dbReference type="SMART" id="SM00387">
    <property type="entry name" value="HATPase_c"/>
    <property type="match status" value="1"/>
</dbReference>
<keyword evidence="5" id="KW-0808">Transferase</keyword>
<comment type="caution">
    <text evidence="5">The sequence shown here is derived from an EMBL/GenBank/DDBJ whole genome shotgun (WGS) entry which is preliminary data.</text>
</comment>
<dbReference type="RefSeq" id="WP_188553289.1">
    <property type="nucleotide sequence ID" value="NZ_BMGT01000002.1"/>
</dbReference>
<dbReference type="Gene3D" id="2.60.120.10">
    <property type="entry name" value="Jelly Rolls"/>
    <property type="match status" value="1"/>
</dbReference>
<reference evidence="5" key="1">
    <citation type="journal article" date="2014" name="Int. J. Syst. Evol. Microbiol.">
        <title>Complete genome sequence of Corynebacterium casei LMG S-19264T (=DSM 44701T), isolated from a smear-ripened cheese.</title>
        <authorList>
            <consortium name="US DOE Joint Genome Institute (JGI-PGF)"/>
            <person name="Walter F."/>
            <person name="Albersmeier A."/>
            <person name="Kalinowski J."/>
            <person name="Ruckert C."/>
        </authorList>
    </citation>
    <scope>NUCLEOTIDE SEQUENCE</scope>
    <source>
        <strain evidence="5">CGMCC 1.12997</strain>
    </source>
</reference>
<dbReference type="CDD" id="cd00038">
    <property type="entry name" value="CAP_ED"/>
    <property type="match status" value="1"/>
</dbReference>
<dbReference type="AlphaFoldDB" id="A0A917M177"/>
<proteinExistence type="predicted"/>
<dbReference type="InterPro" id="IPR004358">
    <property type="entry name" value="Sig_transdc_His_kin-like_C"/>
</dbReference>
<evidence type="ECO:0000256" key="1">
    <source>
        <dbReference type="ARBA" id="ARBA00000085"/>
    </source>
</evidence>
<dbReference type="PANTHER" id="PTHR43065:SF48">
    <property type="entry name" value="HISTIDINE KINASE"/>
    <property type="match status" value="1"/>
</dbReference>
<dbReference type="EC" id="2.7.13.3" evidence="2"/>
<feature type="domain" description="Cyclic nucleotide-binding" evidence="3">
    <location>
        <begin position="15"/>
        <end position="123"/>
    </location>
</feature>